<proteinExistence type="predicted"/>
<evidence type="ECO:0000313" key="1">
    <source>
        <dbReference type="EMBL" id="PNT98390.1"/>
    </source>
</evidence>
<evidence type="ECO:0000313" key="2">
    <source>
        <dbReference type="Proteomes" id="UP000236151"/>
    </source>
</evidence>
<keyword evidence="2" id="KW-1185">Reference proteome</keyword>
<organism evidence="1 2">
    <name type="scientific">Clostridium thermosuccinogenes</name>
    <dbReference type="NCBI Taxonomy" id="84032"/>
    <lineage>
        <taxon>Bacteria</taxon>
        <taxon>Bacillati</taxon>
        <taxon>Bacillota</taxon>
        <taxon>Clostridia</taxon>
        <taxon>Eubacteriales</taxon>
        <taxon>Clostridiaceae</taxon>
        <taxon>Clostridium</taxon>
    </lineage>
</organism>
<dbReference type="KEGG" id="cthd:CDO33_20415"/>
<dbReference type="AlphaFoldDB" id="A0A2K2EW31"/>
<gene>
    <name evidence="1" type="ORF">CDQ84_11310</name>
</gene>
<dbReference type="EMBL" id="NIOJ01000028">
    <property type="protein sequence ID" value="PNT98390.1"/>
    <property type="molecule type" value="Genomic_DNA"/>
</dbReference>
<reference evidence="1 2" key="1">
    <citation type="submission" date="2017-06" db="EMBL/GenBank/DDBJ databases">
        <title>Investigating the central metabolism of Clostridium thermosuccinogenes.</title>
        <authorList>
            <person name="Koendjbiharie J.G."/>
            <person name="van Kranenburg R."/>
        </authorList>
    </citation>
    <scope>NUCLEOTIDE SEQUENCE [LARGE SCALE GENOMIC DNA]</scope>
    <source>
        <strain evidence="1 2">DSM 5806</strain>
    </source>
</reference>
<protein>
    <submittedName>
        <fullName evidence="1">Uncharacterized protein</fullName>
    </submittedName>
</protein>
<accession>A0A2K2EW31</accession>
<dbReference type="Proteomes" id="UP000236151">
    <property type="component" value="Unassembled WGS sequence"/>
</dbReference>
<name>A0A2K2EW31_9CLOT</name>
<comment type="caution">
    <text evidence="1">The sequence shown here is derived from an EMBL/GenBank/DDBJ whole genome shotgun (WGS) entry which is preliminary data.</text>
</comment>
<sequence length="66" mass="7832">MFCMLNFHVKIACKKKKLTFHIMRTKRLILKLPLGLIYIYQAFVDFNKRQIFMEHPMIVQASGSIS</sequence>